<dbReference type="SUPFAM" id="SSF51161">
    <property type="entry name" value="Trimeric LpxA-like enzymes"/>
    <property type="match status" value="1"/>
</dbReference>
<reference evidence="1 2" key="1">
    <citation type="submission" date="2013-08" db="EMBL/GenBank/DDBJ databases">
        <authorList>
            <person name="Weinstock G."/>
            <person name="Sodergren E."/>
            <person name="Wylie T."/>
            <person name="Fulton L."/>
            <person name="Fulton R."/>
            <person name="Fronick C."/>
            <person name="O'Laughlin M."/>
            <person name="Godfrey J."/>
            <person name="Miner T."/>
            <person name="Herter B."/>
            <person name="Appelbaum E."/>
            <person name="Cordes M."/>
            <person name="Lek S."/>
            <person name="Wollam A."/>
            <person name="Pepin K.H."/>
            <person name="Palsikar V.B."/>
            <person name="Mitreva M."/>
            <person name="Wilson R.K."/>
        </authorList>
    </citation>
    <scope>NUCLEOTIDE SEQUENCE [LARGE SCALE GENOMIC DNA]</scope>
    <source>
        <strain evidence="1 2">ATCC 700332</strain>
    </source>
</reference>
<sequence length="180" mass="18931">MIHSCGKTKPKTAHSVFIAWNAEVCGDAELAENASVWFSATVRADIAPIRIGKGSNIQDNAVVHVDENLPCTIGENVTVGHNAILHSCTVRDGCTIGMGAIVLNNADIGENSMVGAGALVTQGKSFPAGSLILGSPAKLIRSLTAEEIEAMKKNCENYIRHAQEALRDGAHCGPGEKIEQ</sequence>
<dbReference type="PANTHER" id="PTHR13061:SF29">
    <property type="entry name" value="GAMMA CARBONIC ANHYDRASE-LIKE 1, MITOCHONDRIAL-RELATED"/>
    <property type="match status" value="1"/>
</dbReference>
<protein>
    <submittedName>
        <fullName evidence="1">Bacterial transferase hexapeptide repeat protein</fullName>
    </submittedName>
</protein>
<dbReference type="InterPro" id="IPR001451">
    <property type="entry name" value="Hexapep"/>
</dbReference>
<proteinExistence type="predicted"/>
<name>A0ABN0P123_TRELE</name>
<organism evidence="1 2">
    <name type="scientific">Treponema lecithinolyticum ATCC 700332</name>
    <dbReference type="NCBI Taxonomy" id="1321815"/>
    <lineage>
        <taxon>Bacteria</taxon>
        <taxon>Pseudomonadati</taxon>
        <taxon>Spirochaetota</taxon>
        <taxon>Spirochaetia</taxon>
        <taxon>Spirochaetales</taxon>
        <taxon>Treponemataceae</taxon>
        <taxon>Treponema</taxon>
    </lineage>
</organism>
<dbReference type="EMBL" id="AWVH01000005">
    <property type="protein sequence ID" value="ERJ94172.1"/>
    <property type="molecule type" value="Genomic_DNA"/>
</dbReference>
<keyword evidence="2" id="KW-1185">Reference proteome</keyword>
<dbReference type="InterPro" id="IPR050484">
    <property type="entry name" value="Transf_Hexapept/Carb_Anhydrase"/>
</dbReference>
<accession>A0ABN0P123</accession>
<dbReference type="InterPro" id="IPR047324">
    <property type="entry name" value="LbH_gamma_CA-like"/>
</dbReference>
<dbReference type="PANTHER" id="PTHR13061">
    <property type="entry name" value="DYNACTIN SUBUNIT P25"/>
    <property type="match status" value="1"/>
</dbReference>
<dbReference type="InterPro" id="IPR011004">
    <property type="entry name" value="Trimer_LpxA-like_sf"/>
</dbReference>
<dbReference type="CDD" id="cd04645">
    <property type="entry name" value="LbH_gamma_CA_like"/>
    <property type="match status" value="1"/>
</dbReference>
<dbReference type="Gene3D" id="2.160.10.10">
    <property type="entry name" value="Hexapeptide repeat proteins"/>
    <property type="match status" value="1"/>
</dbReference>
<dbReference type="Pfam" id="PF00132">
    <property type="entry name" value="Hexapep"/>
    <property type="match status" value="1"/>
</dbReference>
<dbReference type="Proteomes" id="UP000016649">
    <property type="component" value="Unassembled WGS sequence"/>
</dbReference>
<comment type="caution">
    <text evidence="1">The sequence shown here is derived from an EMBL/GenBank/DDBJ whole genome shotgun (WGS) entry which is preliminary data.</text>
</comment>
<dbReference type="GO" id="GO:0016740">
    <property type="term" value="F:transferase activity"/>
    <property type="evidence" value="ECO:0007669"/>
    <property type="project" value="UniProtKB-KW"/>
</dbReference>
<evidence type="ECO:0000313" key="1">
    <source>
        <dbReference type="EMBL" id="ERJ94172.1"/>
    </source>
</evidence>
<gene>
    <name evidence="1" type="ORF">HMPREF9193_00141</name>
</gene>
<evidence type="ECO:0000313" key="2">
    <source>
        <dbReference type="Proteomes" id="UP000016649"/>
    </source>
</evidence>
<dbReference type="RefSeq" id="WP_021686546.1">
    <property type="nucleotide sequence ID" value="NZ_KI260561.1"/>
</dbReference>
<keyword evidence="1" id="KW-0808">Transferase</keyword>